<proteinExistence type="predicted"/>
<keyword evidence="1" id="KW-0472">Membrane</keyword>
<evidence type="ECO:0000313" key="3">
    <source>
        <dbReference type="Proteomes" id="UP001297581"/>
    </source>
</evidence>
<protein>
    <submittedName>
        <fullName evidence="2">Sulfate/molybdate transporter</fullName>
    </submittedName>
</protein>
<dbReference type="InterPro" id="IPR031563">
    <property type="entry name" value="MOT1/MOT2"/>
</dbReference>
<name>A0AAJ1BDP2_9GAMM</name>
<gene>
    <name evidence="2" type="ORF">MJ923_00765</name>
</gene>
<dbReference type="Pfam" id="PF16983">
    <property type="entry name" value="MFS_MOT1"/>
    <property type="match status" value="2"/>
</dbReference>
<dbReference type="GO" id="GO:0015098">
    <property type="term" value="F:molybdate ion transmembrane transporter activity"/>
    <property type="evidence" value="ECO:0007669"/>
    <property type="project" value="InterPro"/>
</dbReference>
<dbReference type="Proteomes" id="UP001297581">
    <property type="component" value="Unassembled WGS sequence"/>
</dbReference>
<keyword evidence="3" id="KW-1185">Reference proteome</keyword>
<organism evidence="2 3">
    <name type="scientific">Shewanella zhuhaiensis</name>
    <dbReference type="NCBI Taxonomy" id="2919576"/>
    <lineage>
        <taxon>Bacteria</taxon>
        <taxon>Pseudomonadati</taxon>
        <taxon>Pseudomonadota</taxon>
        <taxon>Gammaproteobacteria</taxon>
        <taxon>Alteromonadales</taxon>
        <taxon>Shewanellaceae</taxon>
        <taxon>Shewanella</taxon>
    </lineage>
</organism>
<dbReference type="EMBL" id="JAKUDL010000001">
    <property type="protein sequence ID" value="MCH4292831.1"/>
    <property type="molecule type" value="Genomic_DNA"/>
</dbReference>
<evidence type="ECO:0000256" key="1">
    <source>
        <dbReference type="SAM" id="Phobius"/>
    </source>
</evidence>
<keyword evidence="1" id="KW-0812">Transmembrane</keyword>
<dbReference type="PANTHER" id="PTHR31970">
    <property type="match status" value="1"/>
</dbReference>
<feature type="transmembrane region" description="Helical" evidence="1">
    <location>
        <begin position="241"/>
        <end position="262"/>
    </location>
</feature>
<sequence length="367" mass="38337">MPTPAPNRLNEFSGAFADLGTFLPLVLGLIALNGFSAERIFLGFGLFAIAIACYYRRPIPVQPMKVIAAMTIGLGLSPAVMEASTLMIGLILILLALSGAITALARQLSQAVSVGLQLAIGLQLMKMGLEQISLNWVAGLGALGLLLMFRGNKASIVMLLIIAGGILWQSLGTSPGQLPRQSWQMTLPSLSEWQFAMFSLVLPQLALTLTNAVIATSAMASDKFPEDKAKLTPKHLGLSSGLANLLSAPFGGIAMCHGAGGLAAQYSFGARTALAPAIFGVSCLIFAAGWQYGLGDLLLLLPLPILGALLTLAGGQLAWSKRFLDGRPFCLVVIGATAITALMVNMAAGLALGLVLEWGRKRALARA</sequence>
<feature type="transmembrane region" description="Helical" evidence="1">
    <location>
        <begin position="12"/>
        <end position="32"/>
    </location>
</feature>
<reference evidence="2 3" key="1">
    <citation type="submission" date="2022-02" db="EMBL/GenBank/DDBJ databases">
        <title>The genome sequence of Shewanella sp. 3B26.</title>
        <authorList>
            <person name="Du J."/>
        </authorList>
    </citation>
    <scope>NUCLEOTIDE SEQUENCE [LARGE SCALE GENOMIC DNA]</scope>
    <source>
        <strain evidence="2 3">3B26</strain>
    </source>
</reference>
<evidence type="ECO:0000313" key="2">
    <source>
        <dbReference type="EMBL" id="MCH4292831.1"/>
    </source>
</evidence>
<feature type="transmembrane region" description="Helical" evidence="1">
    <location>
        <begin position="132"/>
        <end position="149"/>
    </location>
</feature>
<accession>A0AAJ1BDP2</accession>
<keyword evidence="1" id="KW-1133">Transmembrane helix</keyword>
<dbReference type="PANTHER" id="PTHR31970:SF9">
    <property type="entry name" value="MOLYBDATE TRANSPORTER 2"/>
    <property type="match status" value="1"/>
</dbReference>
<dbReference type="AlphaFoldDB" id="A0AAJ1BDP2"/>
<feature type="transmembrane region" description="Helical" evidence="1">
    <location>
        <begin position="268"/>
        <end position="290"/>
    </location>
</feature>
<dbReference type="RefSeq" id="WP_240589485.1">
    <property type="nucleotide sequence ID" value="NZ_JAKUDL010000001.1"/>
</dbReference>
<feature type="transmembrane region" description="Helical" evidence="1">
    <location>
        <begin position="39"/>
        <end position="57"/>
    </location>
</feature>
<feature type="transmembrane region" description="Helical" evidence="1">
    <location>
        <begin position="195"/>
        <end position="220"/>
    </location>
</feature>
<feature type="transmembrane region" description="Helical" evidence="1">
    <location>
        <begin position="156"/>
        <end position="175"/>
    </location>
</feature>
<feature type="transmembrane region" description="Helical" evidence="1">
    <location>
        <begin position="331"/>
        <end position="356"/>
    </location>
</feature>
<comment type="caution">
    <text evidence="2">The sequence shown here is derived from an EMBL/GenBank/DDBJ whole genome shotgun (WGS) entry which is preliminary data.</text>
</comment>
<feature type="transmembrane region" description="Helical" evidence="1">
    <location>
        <begin position="297"/>
        <end position="319"/>
    </location>
</feature>